<proteinExistence type="predicted"/>
<dbReference type="Proteomes" id="UP000503308">
    <property type="component" value="Chromosome"/>
</dbReference>
<organism evidence="2 3">
    <name type="scientific">Roseobacter ponti</name>
    <dbReference type="NCBI Taxonomy" id="1891787"/>
    <lineage>
        <taxon>Bacteria</taxon>
        <taxon>Pseudomonadati</taxon>
        <taxon>Pseudomonadota</taxon>
        <taxon>Alphaproteobacteria</taxon>
        <taxon>Rhodobacterales</taxon>
        <taxon>Roseobacteraceae</taxon>
        <taxon>Roseobacter</taxon>
    </lineage>
</organism>
<protein>
    <submittedName>
        <fullName evidence="2">Uncharacterized protein</fullName>
    </submittedName>
</protein>
<evidence type="ECO:0000313" key="2">
    <source>
        <dbReference type="EMBL" id="QJF50086.1"/>
    </source>
</evidence>
<dbReference type="KEGG" id="rpon:G3256_02335"/>
<name>A0A858ST85_9RHOB</name>
<sequence>MAVISTLLGGVCGFLTFVTSLIFFDVSLPTAFGLYVLSGLCVTLGSITLVLAMRSLPALLHTHKDMRGAAAMSPAASAHRR</sequence>
<evidence type="ECO:0000256" key="1">
    <source>
        <dbReference type="SAM" id="Phobius"/>
    </source>
</evidence>
<keyword evidence="1" id="KW-1133">Transmembrane helix</keyword>
<reference evidence="2 3" key="1">
    <citation type="submission" date="2020-02" db="EMBL/GenBank/DDBJ databases">
        <title>Genome sequence of Roseobacter ponti.</title>
        <authorList>
            <person name="Hollensteiner J."/>
            <person name="Schneider D."/>
            <person name="Poehlein A."/>
            <person name="Daniel R."/>
        </authorList>
    </citation>
    <scope>NUCLEOTIDE SEQUENCE [LARGE SCALE GENOMIC DNA]</scope>
    <source>
        <strain evidence="2 3">DSM 106830</strain>
    </source>
</reference>
<keyword evidence="3" id="KW-1185">Reference proteome</keyword>
<keyword evidence="1" id="KW-0472">Membrane</keyword>
<gene>
    <name evidence="2" type="ORF">G3256_02335</name>
</gene>
<dbReference type="RefSeq" id="WP_169639310.1">
    <property type="nucleotide sequence ID" value="NZ_CP048788.1"/>
</dbReference>
<dbReference type="EMBL" id="CP048788">
    <property type="protein sequence ID" value="QJF50086.1"/>
    <property type="molecule type" value="Genomic_DNA"/>
</dbReference>
<feature type="transmembrane region" description="Helical" evidence="1">
    <location>
        <begin position="7"/>
        <end position="26"/>
    </location>
</feature>
<feature type="transmembrane region" description="Helical" evidence="1">
    <location>
        <begin position="32"/>
        <end position="52"/>
    </location>
</feature>
<keyword evidence="1" id="KW-0812">Transmembrane</keyword>
<accession>A0A858ST85</accession>
<dbReference type="AlphaFoldDB" id="A0A858ST85"/>
<evidence type="ECO:0000313" key="3">
    <source>
        <dbReference type="Proteomes" id="UP000503308"/>
    </source>
</evidence>